<evidence type="ECO:0000256" key="1">
    <source>
        <dbReference type="SAM" id="Phobius"/>
    </source>
</evidence>
<sequence length="114" mass="12045">DSNFLEHTKLEPTIGYSYSSGSACACPGYSTTYNGTTPFANCAIFGTAVGGISATGATTCCNYCCTPPSGAFGAISLIFLIFVLCAISLIKLHQFFMLFMLFLSIEVACTYLPT</sequence>
<dbReference type="Proteomes" id="UP000663838">
    <property type="component" value="Unassembled WGS sequence"/>
</dbReference>
<dbReference type="EMBL" id="CAJNYV010004870">
    <property type="protein sequence ID" value="CAF3703146.1"/>
    <property type="molecule type" value="Genomic_DNA"/>
</dbReference>
<comment type="caution">
    <text evidence="3">The sequence shown here is derived from an EMBL/GenBank/DDBJ whole genome shotgun (WGS) entry which is preliminary data.</text>
</comment>
<accession>A0A821Y0R5</accession>
<evidence type="ECO:0000313" key="2">
    <source>
        <dbReference type="EMBL" id="CAF3703146.1"/>
    </source>
</evidence>
<dbReference type="EMBL" id="CAJOBS010013798">
    <property type="protein sequence ID" value="CAF4952673.1"/>
    <property type="molecule type" value="Genomic_DNA"/>
</dbReference>
<dbReference type="AlphaFoldDB" id="A0A821Y0R5"/>
<gene>
    <name evidence="2" type="ORF">KIK155_LOCUS26794</name>
    <name evidence="3" type="ORF">TOA249_LOCUS33948</name>
</gene>
<feature type="transmembrane region" description="Helical" evidence="1">
    <location>
        <begin position="70"/>
        <end position="90"/>
    </location>
</feature>
<keyword evidence="1" id="KW-0472">Membrane</keyword>
<evidence type="ECO:0000313" key="3">
    <source>
        <dbReference type="EMBL" id="CAF4952673.1"/>
    </source>
</evidence>
<protein>
    <submittedName>
        <fullName evidence="3">Uncharacterized protein</fullName>
    </submittedName>
</protein>
<evidence type="ECO:0000313" key="4">
    <source>
        <dbReference type="Proteomes" id="UP000663838"/>
    </source>
</evidence>
<keyword evidence="1" id="KW-0812">Transmembrane</keyword>
<keyword evidence="1" id="KW-1133">Transmembrane helix</keyword>
<feature type="transmembrane region" description="Helical" evidence="1">
    <location>
        <begin position="95"/>
        <end position="113"/>
    </location>
</feature>
<organism evidence="3 4">
    <name type="scientific">Rotaria socialis</name>
    <dbReference type="NCBI Taxonomy" id="392032"/>
    <lineage>
        <taxon>Eukaryota</taxon>
        <taxon>Metazoa</taxon>
        <taxon>Spiralia</taxon>
        <taxon>Gnathifera</taxon>
        <taxon>Rotifera</taxon>
        <taxon>Eurotatoria</taxon>
        <taxon>Bdelloidea</taxon>
        <taxon>Philodinida</taxon>
        <taxon>Philodinidae</taxon>
        <taxon>Rotaria</taxon>
    </lineage>
</organism>
<reference evidence="3" key="1">
    <citation type="submission" date="2021-02" db="EMBL/GenBank/DDBJ databases">
        <authorList>
            <person name="Nowell W R."/>
        </authorList>
    </citation>
    <scope>NUCLEOTIDE SEQUENCE</scope>
</reference>
<proteinExistence type="predicted"/>
<dbReference type="Proteomes" id="UP000663865">
    <property type="component" value="Unassembled WGS sequence"/>
</dbReference>
<feature type="non-terminal residue" evidence="3">
    <location>
        <position position="1"/>
    </location>
</feature>
<name>A0A821Y0R5_9BILA</name>